<protein>
    <submittedName>
        <fullName evidence="1">Uncharacterized protein</fullName>
    </submittedName>
</protein>
<accession>A0AAU8GE72</accession>
<evidence type="ECO:0000313" key="1">
    <source>
        <dbReference type="EMBL" id="XCH39315.1"/>
    </source>
</evidence>
<proteinExistence type="predicted"/>
<reference evidence="1" key="1">
    <citation type="submission" date="2024-06" db="EMBL/GenBank/DDBJ databases">
        <title>North American crayfish harbour diverse members of the Nudiviridae.</title>
        <authorList>
            <person name="Stratton C."/>
            <person name="Bojko J."/>
        </authorList>
    </citation>
    <scope>NUCLEOTIDE SEQUENCE</scope>
    <source>
        <strain evidence="1">142H</strain>
    </source>
</reference>
<gene>
    <name evidence="1" type="ORF">FpNV_070</name>
</gene>
<name>A0AAU8GE72_9VIRU</name>
<sequence length="251" mass="29915">MTAQNTEDTNLLRSHYYLFSEKYDNTATPLTINDNTVYLHKNYRGYGRNYFTHTNFCSLIRILGFKYFKFNIVNLSAMKKNYNQFDDCSYSLVVDDFNNDKITNILDINNEIVSDKYNIYANFENLLNINQSSIIFRNSWLYIDPIINFNNFDSPEYFDYKTNNFSIIHFFKYINYILNSNVSNILQAPIKSVFSNLSLDYNAFILLKDYKTFGKEILPSMYDYLVTYNIFEYIDNIHKIDKKYTAPTKYT</sequence>
<dbReference type="EMBL" id="PP955094">
    <property type="protein sequence ID" value="XCH39315.1"/>
    <property type="molecule type" value="Genomic_DNA"/>
</dbReference>
<organism evidence="1">
    <name type="scientific">Faxonius propinquus nudivirus</name>
    <dbReference type="NCBI Taxonomy" id="3139431"/>
    <lineage>
        <taxon>Viruses</taxon>
        <taxon>Viruses incertae sedis</taxon>
        <taxon>Naldaviricetes</taxon>
        <taxon>Lefavirales</taxon>
        <taxon>Nudiviridae</taxon>
    </lineage>
</organism>